<reference evidence="6" key="1">
    <citation type="submission" date="2021-03" db="EMBL/GenBank/DDBJ databases">
        <authorList>
            <person name="Jaffe A."/>
        </authorList>
    </citation>
    <scope>NUCLEOTIDE SEQUENCE</scope>
    <source>
        <strain evidence="6">RIFCSPHIGHO2_01_FULL_AR10_44_11</strain>
    </source>
</reference>
<gene>
    <name evidence="6" type="ORF">J4415_02415</name>
</gene>
<evidence type="ECO:0000313" key="6">
    <source>
        <dbReference type="EMBL" id="MBS3057459.1"/>
    </source>
</evidence>
<feature type="domain" description="Helicase HerA central" evidence="5">
    <location>
        <begin position="139"/>
        <end position="354"/>
    </location>
</feature>
<organism evidence="6 7">
    <name type="scientific">Candidatus Iainarchaeum sp</name>
    <dbReference type="NCBI Taxonomy" id="3101447"/>
    <lineage>
        <taxon>Archaea</taxon>
        <taxon>Candidatus Iainarchaeota</taxon>
        <taxon>Candidatus Iainarchaeia</taxon>
        <taxon>Candidatus Iainarchaeales</taxon>
        <taxon>Candidatus Iainarchaeaceae</taxon>
        <taxon>Candidatus Iainarchaeum</taxon>
    </lineage>
</organism>
<evidence type="ECO:0000256" key="1">
    <source>
        <dbReference type="ARBA" id="ARBA00007816"/>
    </source>
</evidence>
<keyword evidence="6" id="KW-0067">ATP-binding</keyword>
<comment type="catalytic activity">
    <reaction evidence="4">
        <text>ATP + H2O = ADP + phosphate + H(+)</text>
        <dbReference type="Rhea" id="RHEA:13065"/>
        <dbReference type="ChEBI" id="CHEBI:15377"/>
        <dbReference type="ChEBI" id="CHEBI:15378"/>
        <dbReference type="ChEBI" id="CHEBI:30616"/>
        <dbReference type="ChEBI" id="CHEBI:43474"/>
        <dbReference type="ChEBI" id="CHEBI:456216"/>
        <dbReference type="EC" id="5.6.2.4"/>
    </reaction>
</comment>
<dbReference type="SUPFAM" id="SSF52540">
    <property type="entry name" value="P-loop containing nucleoside triphosphate hydrolases"/>
    <property type="match status" value="1"/>
</dbReference>
<dbReference type="InterPro" id="IPR027417">
    <property type="entry name" value="P-loop_NTPase"/>
</dbReference>
<dbReference type="Pfam" id="PF01935">
    <property type="entry name" value="DUF87"/>
    <property type="match status" value="1"/>
</dbReference>
<name>A0A8T4KWF1_9ARCH</name>
<comment type="catalytic activity">
    <reaction evidence="2">
        <text>Couples ATP hydrolysis with the unwinding of duplex DNA by translocating in the 3'-5' direction.</text>
        <dbReference type="EC" id="5.6.2.4"/>
    </reaction>
</comment>
<dbReference type="Proteomes" id="UP000677687">
    <property type="component" value="Unassembled WGS sequence"/>
</dbReference>
<dbReference type="GO" id="GO:0005524">
    <property type="term" value="F:ATP binding"/>
    <property type="evidence" value="ECO:0007669"/>
    <property type="project" value="UniProtKB-KW"/>
</dbReference>
<evidence type="ECO:0000256" key="4">
    <source>
        <dbReference type="ARBA" id="ARBA00048988"/>
    </source>
</evidence>
<dbReference type="PANTHER" id="PTHR42957:SF1">
    <property type="entry name" value="HELICASE MJ1565-RELATED"/>
    <property type="match status" value="1"/>
</dbReference>
<comment type="similarity">
    <text evidence="1">Belongs to the HerA family.</text>
</comment>
<dbReference type="GO" id="GO:0043138">
    <property type="term" value="F:3'-5' DNA helicase activity"/>
    <property type="evidence" value="ECO:0007669"/>
    <property type="project" value="UniProtKB-EC"/>
</dbReference>
<accession>A0A8T4KWF1</accession>
<comment type="caution">
    <text evidence="6">The sequence shown here is derived from an EMBL/GenBank/DDBJ whole genome shotgun (WGS) entry which is preliminary data.</text>
</comment>
<keyword evidence="6" id="KW-0547">Nucleotide-binding</keyword>
<dbReference type="Gene3D" id="3.40.50.300">
    <property type="entry name" value="P-loop containing nucleotide triphosphate hydrolases"/>
    <property type="match status" value="2"/>
</dbReference>
<dbReference type="InterPro" id="IPR008571">
    <property type="entry name" value="HerA-like"/>
</dbReference>
<dbReference type="EMBL" id="JAGVWD010000036">
    <property type="protein sequence ID" value="MBS3057459.1"/>
    <property type="molecule type" value="Genomic_DNA"/>
</dbReference>
<dbReference type="GO" id="GO:0043139">
    <property type="term" value="F:5'-3' DNA helicase activity"/>
    <property type="evidence" value="ECO:0007669"/>
    <property type="project" value="UniProtKB-EC"/>
</dbReference>
<proteinExistence type="inferred from homology"/>
<evidence type="ECO:0000256" key="2">
    <source>
        <dbReference type="ARBA" id="ARBA00034617"/>
    </source>
</evidence>
<evidence type="ECO:0000259" key="5">
    <source>
        <dbReference type="Pfam" id="PF01935"/>
    </source>
</evidence>
<dbReference type="AlphaFoldDB" id="A0A8T4KWF1"/>
<sequence>MPEQNDLGTVISTLEGPSPGNVDFVVNLPEMVLHRGQFVEMSYSEGTLIAMIVDLIKTNRYFERADSVKEFEASGKKMLEVFPTGEWEYLIAKTKPLGVFSPDGRVKRATSPISPGTKVRLAGNEKLHKFLGLDSANGLHIGNVEFHDLPVSLNLTRLFQKHLSILAQSGSGKSYLVSVMIEELLKRKKESGRLAAIVFDVHGEYINFGEAITDSKHEDYSNKTKVVKARDIRIGVPKLSAAILNSIIPDLSSAQVRDVARIIEQLRRNMQATGPFDFRDVKNAISADSEIKDSTKAALIGWLSGLEYLNLFARTDAPSITDLIAPGELTVIDFSDIVNQRKKQIIVSYFLRRLFDSRRSKHIPPFVAVIEEAHQFAPAMAKEESAISKGIIETIAREGRKFGASVCLISQRPKRLSTTALSQCNTHIILRITNPYDLKHIGESSEGLDQRSQDMISSQRVGEALIVGEATNYPVFVKIRERKSLESSHEVPLEKAALDFEARKEKAGEETEEFL</sequence>
<comment type="catalytic activity">
    <reaction evidence="3">
        <text>ATP + H2O = ADP + phosphate + H(+)</text>
        <dbReference type="Rhea" id="RHEA:13065"/>
        <dbReference type="ChEBI" id="CHEBI:15377"/>
        <dbReference type="ChEBI" id="CHEBI:15378"/>
        <dbReference type="ChEBI" id="CHEBI:30616"/>
        <dbReference type="ChEBI" id="CHEBI:43474"/>
        <dbReference type="ChEBI" id="CHEBI:456216"/>
        <dbReference type="EC" id="5.6.2.3"/>
    </reaction>
</comment>
<dbReference type="InterPro" id="IPR002789">
    <property type="entry name" value="HerA_central"/>
</dbReference>
<evidence type="ECO:0000313" key="7">
    <source>
        <dbReference type="Proteomes" id="UP000677687"/>
    </source>
</evidence>
<reference evidence="6" key="2">
    <citation type="submission" date="2021-05" db="EMBL/GenBank/DDBJ databases">
        <title>Protein family content uncovers lineage relationships and bacterial pathway maintenance mechanisms in DPANN archaea.</title>
        <authorList>
            <person name="Castelle C.J."/>
            <person name="Meheust R."/>
            <person name="Jaffe A.L."/>
            <person name="Seitz K."/>
            <person name="Gong X."/>
            <person name="Baker B.J."/>
            <person name="Banfield J.F."/>
        </authorList>
    </citation>
    <scope>NUCLEOTIDE SEQUENCE</scope>
    <source>
        <strain evidence="6">RIFCSPHIGHO2_01_FULL_AR10_44_11</strain>
    </source>
</reference>
<protein>
    <submittedName>
        <fullName evidence="6">ATP-binding protein</fullName>
    </submittedName>
</protein>
<evidence type="ECO:0000256" key="3">
    <source>
        <dbReference type="ARBA" id="ARBA00048954"/>
    </source>
</evidence>
<dbReference type="PANTHER" id="PTHR42957">
    <property type="entry name" value="HELICASE MJ1565-RELATED"/>
    <property type="match status" value="1"/>
</dbReference>